<dbReference type="Proteomes" id="UP000630097">
    <property type="component" value="Unassembled WGS sequence"/>
</dbReference>
<comment type="caution">
    <text evidence="2">The sequence shown here is derived from an EMBL/GenBank/DDBJ whole genome shotgun (WGS) entry which is preliminary data.</text>
</comment>
<evidence type="ECO:0000313" key="3">
    <source>
        <dbReference type="Proteomes" id="UP000630097"/>
    </source>
</evidence>
<keyword evidence="1" id="KW-0472">Membrane</keyword>
<evidence type="ECO:0000313" key="2">
    <source>
        <dbReference type="EMBL" id="GIG81318.1"/>
    </source>
</evidence>
<dbReference type="EMBL" id="BONV01000019">
    <property type="protein sequence ID" value="GIG81318.1"/>
    <property type="molecule type" value="Genomic_DNA"/>
</dbReference>
<keyword evidence="3" id="KW-1185">Reference proteome</keyword>
<feature type="transmembrane region" description="Helical" evidence="1">
    <location>
        <begin position="37"/>
        <end position="61"/>
    </location>
</feature>
<organism evidence="2 3">
    <name type="scientific">Planotetraspora kaengkrachanensis</name>
    <dbReference type="NCBI Taxonomy" id="575193"/>
    <lineage>
        <taxon>Bacteria</taxon>
        <taxon>Bacillati</taxon>
        <taxon>Actinomycetota</taxon>
        <taxon>Actinomycetes</taxon>
        <taxon>Streptosporangiales</taxon>
        <taxon>Streptosporangiaceae</taxon>
        <taxon>Planotetraspora</taxon>
    </lineage>
</organism>
<accession>A0A8J3PUN4</accession>
<evidence type="ECO:0000256" key="1">
    <source>
        <dbReference type="SAM" id="Phobius"/>
    </source>
</evidence>
<proteinExistence type="predicted"/>
<dbReference type="RefSeq" id="WP_203884689.1">
    <property type="nucleotide sequence ID" value="NZ_BAABHH010000018.1"/>
</dbReference>
<name>A0A8J3PUN4_9ACTN</name>
<feature type="transmembrane region" description="Helical" evidence="1">
    <location>
        <begin position="104"/>
        <end position="125"/>
    </location>
</feature>
<dbReference type="Pfam" id="PF19728">
    <property type="entry name" value="DUF6220"/>
    <property type="match status" value="1"/>
</dbReference>
<reference evidence="2 3" key="1">
    <citation type="submission" date="2021-01" db="EMBL/GenBank/DDBJ databases">
        <title>Whole genome shotgun sequence of Planotetraspora kaengkrachanensis NBRC 104272.</title>
        <authorList>
            <person name="Komaki H."/>
            <person name="Tamura T."/>
        </authorList>
    </citation>
    <scope>NUCLEOTIDE SEQUENCE [LARGE SCALE GENOMIC DNA]</scope>
    <source>
        <strain evidence="2 3">NBRC 104272</strain>
    </source>
</reference>
<gene>
    <name evidence="2" type="ORF">Pka01_44450</name>
</gene>
<feature type="transmembrane region" description="Helical" evidence="1">
    <location>
        <begin position="73"/>
        <end position="92"/>
    </location>
</feature>
<keyword evidence="1" id="KW-1133">Transmembrane helix</keyword>
<dbReference type="AlphaFoldDB" id="A0A8J3PUN4"/>
<protein>
    <submittedName>
        <fullName evidence="2">Uncharacterized protein</fullName>
    </submittedName>
</protein>
<keyword evidence="1" id="KW-0812">Transmembrane</keyword>
<sequence length="148" mass="15104">MRKVYLGLAGLLLAAVVVQWYLAAVGAFDKPQDDGSFALHSMNGMMIIPIVSLLATVAAALSKAPGRTIGLTILPLGLIIVQVLIIALGDALNDSSGNTTPASLAVLGLHAINGMAIAMVSAMVFRQARRLAMGTPADDAKSAAAHAS</sequence>
<dbReference type="InterPro" id="IPR046192">
    <property type="entry name" value="DUF6220"/>
</dbReference>